<dbReference type="Proteomes" id="UP000002296">
    <property type="component" value="Unassembled WGS sequence"/>
</dbReference>
<dbReference type="EMBL" id="AAHK01001619">
    <property type="protein sequence ID" value="EAN84689.1"/>
    <property type="molecule type" value="Genomic_DNA"/>
</dbReference>
<protein>
    <submittedName>
        <fullName evidence="1">Uncharacterized protein</fullName>
    </submittedName>
</protein>
<comment type="caution">
    <text evidence="1">The sequence shown here is derived from an EMBL/GenBank/DDBJ whole genome shotgun (WGS) entry which is preliminary data.</text>
</comment>
<dbReference type="RefSeq" id="XP_806540.1">
    <property type="nucleotide sequence ID" value="XM_801447.1"/>
</dbReference>
<dbReference type="AlphaFoldDB" id="Q4CWN7"/>
<name>Q4CWN7_TRYCC</name>
<accession>Q4CWN7</accession>
<sequence length="122" mass="13848">MTAVAPFTMEIASCDTTRRSRCAQSPSHFPPFPLPESSLMAVAHPPTCQKALVFLPSHFAQQHRQPHFISLYFTYPLPSTLPILPSAHLRSCRLPFGCSHHPHGPLDCYRLAALRFHQHHWE</sequence>
<proteinExistence type="predicted"/>
<reference evidence="1 2" key="1">
    <citation type="journal article" date="2005" name="Science">
        <title>The genome sequence of Trypanosoma cruzi, etiologic agent of Chagas disease.</title>
        <authorList>
            <person name="El-Sayed N.M."/>
            <person name="Myler P.J."/>
            <person name="Bartholomeu D.C."/>
            <person name="Nilsson D."/>
            <person name="Aggarwal G."/>
            <person name="Tran A.N."/>
            <person name="Ghedin E."/>
            <person name="Worthey E.A."/>
            <person name="Delcher A.L."/>
            <person name="Blandin G."/>
            <person name="Westenberger S.J."/>
            <person name="Caler E."/>
            <person name="Cerqueira G.C."/>
            <person name="Branche C."/>
            <person name="Haas B."/>
            <person name="Anupama A."/>
            <person name="Arner E."/>
            <person name="Aslund L."/>
            <person name="Attipoe P."/>
            <person name="Bontempi E."/>
            <person name="Bringaud F."/>
            <person name="Burton P."/>
            <person name="Cadag E."/>
            <person name="Campbell D.A."/>
            <person name="Carrington M."/>
            <person name="Crabtree J."/>
            <person name="Darban H."/>
            <person name="da Silveira J.F."/>
            <person name="de Jong P."/>
            <person name="Edwards K."/>
            <person name="Englund P.T."/>
            <person name="Fazelina G."/>
            <person name="Feldblyum T."/>
            <person name="Ferella M."/>
            <person name="Frasch A.C."/>
            <person name="Gull K."/>
            <person name="Horn D."/>
            <person name="Hou L."/>
            <person name="Huang Y."/>
            <person name="Kindlund E."/>
            <person name="Klingbeil M."/>
            <person name="Kluge S."/>
            <person name="Koo H."/>
            <person name="Lacerda D."/>
            <person name="Levin M.J."/>
            <person name="Lorenzi H."/>
            <person name="Louie T."/>
            <person name="Machado C.R."/>
            <person name="McCulloch R."/>
            <person name="McKenna A."/>
            <person name="Mizuno Y."/>
            <person name="Mottram J.C."/>
            <person name="Nelson S."/>
            <person name="Ochaya S."/>
            <person name="Osoegawa K."/>
            <person name="Pai G."/>
            <person name="Parsons M."/>
            <person name="Pentony M."/>
            <person name="Pettersson U."/>
            <person name="Pop M."/>
            <person name="Ramirez J.L."/>
            <person name="Rinta J."/>
            <person name="Robertson L."/>
            <person name="Salzberg S.L."/>
            <person name="Sanchez D.O."/>
            <person name="Seyler A."/>
            <person name="Sharma R."/>
            <person name="Shetty J."/>
            <person name="Simpson A.J."/>
            <person name="Sisk E."/>
            <person name="Tammi M.T."/>
            <person name="Tarleton R."/>
            <person name="Teixeira S."/>
            <person name="Van Aken S."/>
            <person name="Vogt C."/>
            <person name="Ward P.N."/>
            <person name="Wickstead B."/>
            <person name="Wortman J."/>
            <person name="White O."/>
            <person name="Fraser C.M."/>
            <person name="Stuart K.D."/>
            <person name="Andersson B."/>
        </authorList>
    </citation>
    <scope>NUCLEOTIDE SEQUENCE [LARGE SCALE GENOMIC DNA]</scope>
    <source>
        <strain evidence="1 2">CL Brener</strain>
    </source>
</reference>
<organism evidence="1 2">
    <name type="scientific">Trypanosoma cruzi (strain CL Brener)</name>
    <dbReference type="NCBI Taxonomy" id="353153"/>
    <lineage>
        <taxon>Eukaryota</taxon>
        <taxon>Discoba</taxon>
        <taxon>Euglenozoa</taxon>
        <taxon>Kinetoplastea</taxon>
        <taxon>Metakinetoplastina</taxon>
        <taxon>Trypanosomatida</taxon>
        <taxon>Trypanosomatidae</taxon>
        <taxon>Trypanosoma</taxon>
        <taxon>Schizotrypanum</taxon>
    </lineage>
</organism>
<keyword evidence="2" id="KW-1185">Reference proteome</keyword>
<evidence type="ECO:0000313" key="1">
    <source>
        <dbReference type="EMBL" id="EAN84689.1"/>
    </source>
</evidence>
<gene>
    <name evidence="1" type="ORF">Tc00.1047053507473.20</name>
</gene>
<evidence type="ECO:0000313" key="2">
    <source>
        <dbReference type="Proteomes" id="UP000002296"/>
    </source>
</evidence>
<dbReference type="KEGG" id="tcr:507473.20"/>
<dbReference type="GeneID" id="3536568"/>
<dbReference type="PaxDb" id="353153-Q4CWN7"/>
<dbReference type="VEuPathDB" id="TriTrypDB:TcCLB.507473.20"/>
<dbReference type="InParanoid" id="Q4CWN7"/>